<accession>F2JGE9</accession>
<evidence type="ECO:0000313" key="2">
    <source>
        <dbReference type="EMBL" id="ADZ81844.1"/>
    </source>
</evidence>
<dbReference type="NCBIfam" id="TIGR03949">
    <property type="entry name" value="bact_IIb_cerein"/>
    <property type="match status" value="1"/>
</dbReference>
<dbReference type="InterPro" id="IPR023991">
    <property type="entry name" value="Bacteriocin_IIb_lactobn/cerein"/>
</dbReference>
<keyword evidence="1" id="KW-0812">Transmembrane</keyword>
<name>F2JGE9_CELLD</name>
<proteinExistence type="predicted"/>
<dbReference type="KEGG" id="cle:Clole_0084"/>
<evidence type="ECO:0008006" key="4">
    <source>
        <dbReference type="Google" id="ProtNLM"/>
    </source>
</evidence>
<evidence type="ECO:0000313" key="3">
    <source>
        <dbReference type="Proteomes" id="UP000008467"/>
    </source>
</evidence>
<dbReference type="HOGENOM" id="CLU_2971011_0_0_9"/>
<organism evidence="2 3">
    <name type="scientific">Cellulosilyticum lentocellum (strain ATCC 49066 / DSM 5427 / NCIMB 11756 / RHM5)</name>
    <name type="common">Clostridium lentocellum</name>
    <dbReference type="NCBI Taxonomy" id="642492"/>
    <lineage>
        <taxon>Bacteria</taxon>
        <taxon>Bacillati</taxon>
        <taxon>Bacillota</taxon>
        <taxon>Clostridia</taxon>
        <taxon>Lachnospirales</taxon>
        <taxon>Cellulosilyticaceae</taxon>
        <taxon>Cellulosilyticum</taxon>
    </lineage>
</organism>
<keyword evidence="1" id="KW-1133">Transmembrane helix</keyword>
<dbReference type="STRING" id="642492.Clole_0084"/>
<protein>
    <recommendedName>
        <fullName evidence="4">Class IIb bacteriocin, lactobin A/cerein 7B family</fullName>
    </recommendedName>
</protein>
<dbReference type="AlphaFoldDB" id="F2JGE9"/>
<evidence type="ECO:0000256" key="1">
    <source>
        <dbReference type="SAM" id="Phobius"/>
    </source>
</evidence>
<dbReference type="EMBL" id="CP002582">
    <property type="protein sequence ID" value="ADZ81844.1"/>
    <property type="molecule type" value="Genomic_DNA"/>
</dbReference>
<reference evidence="2 3" key="1">
    <citation type="journal article" date="2011" name="J. Bacteriol.">
        <title>Complete genome sequence of the cellulose-degrading bacterium Cellulosilyticum lentocellum.</title>
        <authorList>
            <consortium name="US DOE Joint Genome Institute"/>
            <person name="Miller D.A."/>
            <person name="Suen G."/>
            <person name="Bruce D."/>
            <person name="Copeland A."/>
            <person name="Cheng J.F."/>
            <person name="Detter C."/>
            <person name="Goodwin L.A."/>
            <person name="Han C.S."/>
            <person name="Hauser L.J."/>
            <person name="Land M.L."/>
            <person name="Lapidus A."/>
            <person name="Lucas S."/>
            <person name="Meincke L."/>
            <person name="Pitluck S."/>
            <person name="Tapia R."/>
            <person name="Teshima H."/>
            <person name="Woyke T."/>
            <person name="Fox B.G."/>
            <person name="Angert E.R."/>
            <person name="Currie C.R."/>
        </authorList>
    </citation>
    <scope>NUCLEOTIDE SEQUENCE [LARGE SCALE GENOMIC DNA]</scope>
    <source>
        <strain evidence="3">ATCC 49066 / DSM 5427 / NCIMB 11756 / RHM5</strain>
    </source>
</reference>
<feature type="transmembrane region" description="Helical" evidence="1">
    <location>
        <begin position="30"/>
        <end position="53"/>
    </location>
</feature>
<keyword evidence="1" id="KW-0472">Membrane</keyword>
<gene>
    <name evidence="2" type="ordered locus">Clole_0084</name>
</gene>
<dbReference type="RefSeq" id="WP_013655145.1">
    <property type="nucleotide sequence ID" value="NC_015275.1"/>
</dbReference>
<sequence>MELCTIDGLKLDKFEDLKSTELEEVNGGGAGAVIAVVVVICVIAFAVGVYNGYQDNKK</sequence>
<dbReference type="Proteomes" id="UP000008467">
    <property type="component" value="Chromosome"/>
</dbReference>
<keyword evidence="3" id="KW-1185">Reference proteome</keyword>